<gene>
    <name evidence="2" type="ORF">A1QC_01485</name>
</gene>
<dbReference type="PANTHER" id="PTHR40940">
    <property type="entry name" value="PROTEIN BATD-RELATED"/>
    <property type="match status" value="1"/>
</dbReference>
<reference evidence="2 3" key="1">
    <citation type="journal article" date="2012" name="Science">
        <title>Ecological populations of bacteria act as socially cohesive units of antibiotic production and resistance.</title>
        <authorList>
            <person name="Cordero O.X."/>
            <person name="Wildschutte H."/>
            <person name="Kirkup B."/>
            <person name="Proehl S."/>
            <person name="Ngo L."/>
            <person name="Hussain F."/>
            <person name="Le Roux F."/>
            <person name="Mincer T."/>
            <person name="Polz M.F."/>
        </authorList>
    </citation>
    <scope>NUCLEOTIDE SEQUENCE [LARGE SCALE GENOMIC DNA]</scope>
    <source>
        <strain evidence="2 3">1S-45</strain>
    </source>
</reference>
<dbReference type="RefSeq" id="WP_017024684.1">
    <property type="nucleotide sequence ID" value="NZ_AJYK02000061.1"/>
</dbReference>
<dbReference type="EMBL" id="AJYK02000061">
    <property type="protein sequence ID" value="OEF25580.1"/>
    <property type="molecule type" value="Genomic_DNA"/>
</dbReference>
<dbReference type="OrthoDB" id="5293418at2"/>
<name>A0A1E5E2X4_9VIBR</name>
<keyword evidence="1" id="KW-0812">Transmembrane</keyword>
<dbReference type="Pfam" id="PF13584">
    <property type="entry name" value="BatD"/>
    <property type="match status" value="1"/>
</dbReference>
<evidence type="ECO:0000313" key="3">
    <source>
        <dbReference type="Proteomes" id="UP000094070"/>
    </source>
</evidence>
<dbReference type="eggNOG" id="ENOG5031X13">
    <property type="taxonomic scope" value="Bacteria"/>
</dbReference>
<keyword evidence="1" id="KW-0472">Membrane</keyword>
<evidence type="ECO:0008006" key="4">
    <source>
        <dbReference type="Google" id="ProtNLM"/>
    </source>
</evidence>
<dbReference type="STRING" id="1188252.A1QC_01485"/>
<proteinExistence type="predicted"/>
<dbReference type="AlphaFoldDB" id="A0A1E5E2X4"/>
<organism evidence="2 3">
    <name type="scientific">Vibrio rumoiensis 1S-45</name>
    <dbReference type="NCBI Taxonomy" id="1188252"/>
    <lineage>
        <taxon>Bacteria</taxon>
        <taxon>Pseudomonadati</taxon>
        <taxon>Pseudomonadota</taxon>
        <taxon>Gammaproteobacteria</taxon>
        <taxon>Vibrionales</taxon>
        <taxon>Vibrionaceae</taxon>
        <taxon>Vibrio</taxon>
    </lineage>
</organism>
<feature type="transmembrane region" description="Helical" evidence="1">
    <location>
        <begin position="304"/>
        <end position="325"/>
    </location>
</feature>
<comment type="caution">
    <text evidence="2">The sequence shown here is derived from an EMBL/GenBank/DDBJ whole genome shotgun (WGS) entry which is preliminary data.</text>
</comment>
<keyword evidence="1" id="KW-1133">Transmembrane helix</keyword>
<sequence>MNMSRMMAIVGLVLLTLTLPMRIAYAIGASNNVSNGQVDSHVVEVKAWLGADQADTSKAYSVTEQVILTIDISTPRWFVGPTTIGHIDIPNLVVKQRNALATNYTSRKDGETWAHQRWELTLYPQSSGTFTIPALPITVNIAGDNAKKTQGTLWTNKLSLQARLPSGKLTEKDQWFAASNVTVTQDWQTTREGMKVGDAVTRTIKIEANDSLSILLPQVLKSQSKPQYQSYADPAQLIDKSVRGDYLSSRQDQVVYVLQEGGKVSFPDLHLKWWNTKENKVESVTLKGKAFSVTHTPRSFIKTYWSVIVSIVVALIVIVLLVIGIKRYFKTHEQPLALQYQRSIWNKNFAQSRLLLYIKLKRITQYYAFNESAELADIGEGIIEEGSTSHWKGFWRRIKPASRTARSLLTPLKLNETLKNMNKH</sequence>
<evidence type="ECO:0000256" key="1">
    <source>
        <dbReference type="SAM" id="Phobius"/>
    </source>
</evidence>
<protein>
    <recommendedName>
        <fullName evidence="4">Protein BatD</fullName>
    </recommendedName>
</protein>
<dbReference type="PANTHER" id="PTHR40940:SF1">
    <property type="entry name" value="PROTEIN BATD"/>
    <property type="match status" value="1"/>
</dbReference>
<dbReference type="Proteomes" id="UP000094070">
    <property type="component" value="Unassembled WGS sequence"/>
</dbReference>
<evidence type="ECO:0000313" key="2">
    <source>
        <dbReference type="EMBL" id="OEF25580.1"/>
    </source>
</evidence>
<accession>A0A1E5E2X4</accession>
<keyword evidence="3" id="KW-1185">Reference proteome</keyword>
<dbReference type="InterPro" id="IPR025738">
    <property type="entry name" value="BatD"/>
</dbReference>